<reference evidence="1 2" key="1">
    <citation type="submission" date="2019-05" db="EMBL/GenBank/DDBJ databases">
        <title>Another draft genome of Portunus trituberculatus and its Hox gene families provides insights of decapod evolution.</title>
        <authorList>
            <person name="Jeong J.-H."/>
            <person name="Song I."/>
            <person name="Kim S."/>
            <person name="Choi T."/>
            <person name="Kim D."/>
            <person name="Ryu S."/>
            <person name="Kim W."/>
        </authorList>
    </citation>
    <scope>NUCLEOTIDE SEQUENCE [LARGE SCALE GENOMIC DNA]</scope>
    <source>
        <tissue evidence="1">Muscle</tissue>
    </source>
</reference>
<evidence type="ECO:0000313" key="1">
    <source>
        <dbReference type="EMBL" id="MPC20077.1"/>
    </source>
</evidence>
<name>A0A5B7DFY6_PORTR</name>
<keyword evidence="2" id="KW-1185">Reference proteome</keyword>
<protein>
    <submittedName>
        <fullName evidence="1">Uncharacterized protein</fullName>
    </submittedName>
</protein>
<comment type="caution">
    <text evidence="1">The sequence shown here is derived from an EMBL/GenBank/DDBJ whole genome shotgun (WGS) entry which is preliminary data.</text>
</comment>
<dbReference type="AlphaFoldDB" id="A0A5B7DFY6"/>
<dbReference type="EMBL" id="VSRR010000832">
    <property type="protein sequence ID" value="MPC20077.1"/>
    <property type="molecule type" value="Genomic_DNA"/>
</dbReference>
<proteinExistence type="predicted"/>
<organism evidence="1 2">
    <name type="scientific">Portunus trituberculatus</name>
    <name type="common">Swimming crab</name>
    <name type="synonym">Neptunus trituberculatus</name>
    <dbReference type="NCBI Taxonomy" id="210409"/>
    <lineage>
        <taxon>Eukaryota</taxon>
        <taxon>Metazoa</taxon>
        <taxon>Ecdysozoa</taxon>
        <taxon>Arthropoda</taxon>
        <taxon>Crustacea</taxon>
        <taxon>Multicrustacea</taxon>
        <taxon>Malacostraca</taxon>
        <taxon>Eumalacostraca</taxon>
        <taxon>Eucarida</taxon>
        <taxon>Decapoda</taxon>
        <taxon>Pleocyemata</taxon>
        <taxon>Brachyura</taxon>
        <taxon>Eubrachyura</taxon>
        <taxon>Portunoidea</taxon>
        <taxon>Portunidae</taxon>
        <taxon>Portuninae</taxon>
        <taxon>Portunus</taxon>
    </lineage>
</organism>
<gene>
    <name evidence="1" type="ORF">E2C01_013007</name>
</gene>
<accession>A0A5B7DFY6</accession>
<evidence type="ECO:0000313" key="2">
    <source>
        <dbReference type="Proteomes" id="UP000324222"/>
    </source>
</evidence>
<sequence length="248" mass="28210">MLTPNPASEFLSGELTRNVPRSDCSLNDNPKCLDTSLNFYINICNIRSLRSNFQSVEHHLFSTKLLLFFNETQLSEATDSSPFSVPSYFLYSYFRSKAGSCVYVRNLTCSHAHALESFEFEGDGDLRRYYADFPWNDYCFRVKDPSLWAEHITEVIVSGMELPLLHKKKKIHIVCLSVWLHDNVNNSSLTSHSPSITLTATKRPVDTLAHTGDTMVKMAVSRIPIPSTRLPPKYSEARPPGKLVKRYP</sequence>
<dbReference type="Proteomes" id="UP000324222">
    <property type="component" value="Unassembled WGS sequence"/>
</dbReference>